<gene>
    <name evidence="2" type="ORF">ATANTOWER_012399</name>
</gene>
<evidence type="ECO:0000313" key="2">
    <source>
        <dbReference type="EMBL" id="MED6246073.1"/>
    </source>
</evidence>
<feature type="region of interest" description="Disordered" evidence="1">
    <location>
        <begin position="92"/>
        <end position="116"/>
    </location>
</feature>
<dbReference type="EMBL" id="JAHUTI010041979">
    <property type="protein sequence ID" value="MED6246073.1"/>
    <property type="molecule type" value="Genomic_DNA"/>
</dbReference>
<name>A0ABU7B8U3_9TELE</name>
<accession>A0ABU7B8U3</accession>
<comment type="caution">
    <text evidence="2">The sequence shown here is derived from an EMBL/GenBank/DDBJ whole genome shotgun (WGS) entry which is preliminary data.</text>
</comment>
<sequence length="137" mass="16047">MLSPIRKISIHPSIFYTRFFCTGLRESWCRSPAVYGRELRGGGTSWTGRQSIVEQHRDTQDKQPFIPKGNLERPLNLTVMFLDYGRKPEYPERTHKCMHRENMQTSERPPAGSRTQDLLAARQQCFPIEKYIPSKNY</sequence>
<evidence type="ECO:0000256" key="1">
    <source>
        <dbReference type="SAM" id="MobiDB-lite"/>
    </source>
</evidence>
<feature type="compositionally biased region" description="Basic and acidic residues" evidence="1">
    <location>
        <begin position="92"/>
        <end position="102"/>
    </location>
</feature>
<proteinExistence type="predicted"/>
<dbReference type="Proteomes" id="UP001345963">
    <property type="component" value="Unassembled WGS sequence"/>
</dbReference>
<protein>
    <submittedName>
        <fullName evidence="2">Uncharacterized protein</fullName>
    </submittedName>
</protein>
<evidence type="ECO:0000313" key="3">
    <source>
        <dbReference type="Proteomes" id="UP001345963"/>
    </source>
</evidence>
<keyword evidence="3" id="KW-1185">Reference proteome</keyword>
<reference evidence="2 3" key="1">
    <citation type="submission" date="2021-07" db="EMBL/GenBank/DDBJ databases">
        <authorList>
            <person name="Palmer J.M."/>
        </authorList>
    </citation>
    <scope>NUCLEOTIDE SEQUENCE [LARGE SCALE GENOMIC DNA]</scope>
    <source>
        <strain evidence="2 3">AT_MEX2019</strain>
        <tissue evidence="2">Muscle</tissue>
    </source>
</reference>
<organism evidence="2 3">
    <name type="scientific">Ataeniobius toweri</name>
    <dbReference type="NCBI Taxonomy" id="208326"/>
    <lineage>
        <taxon>Eukaryota</taxon>
        <taxon>Metazoa</taxon>
        <taxon>Chordata</taxon>
        <taxon>Craniata</taxon>
        <taxon>Vertebrata</taxon>
        <taxon>Euteleostomi</taxon>
        <taxon>Actinopterygii</taxon>
        <taxon>Neopterygii</taxon>
        <taxon>Teleostei</taxon>
        <taxon>Neoteleostei</taxon>
        <taxon>Acanthomorphata</taxon>
        <taxon>Ovalentaria</taxon>
        <taxon>Atherinomorphae</taxon>
        <taxon>Cyprinodontiformes</taxon>
        <taxon>Goodeidae</taxon>
        <taxon>Ataeniobius</taxon>
    </lineage>
</organism>